<comment type="caution">
    <text evidence="1">The sequence shown here is derived from an EMBL/GenBank/DDBJ whole genome shotgun (WGS) entry which is preliminary data.</text>
</comment>
<dbReference type="AlphaFoldDB" id="A0A942I1S2"/>
<dbReference type="RefSeq" id="WP_188253070.1">
    <property type="nucleotide sequence ID" value="NZ_JABVCF010000001.1"/>
</dbReference>
<name>A0A942I1S2_9HYPH</name>
<evidence type="ECO:0000313" key="2">
    <source>
        <dbReference type="Proteomes" id="UP000680348"/>
    </source>
</evidence>
<proteinExistence type="predicted"/>
<sequence>MFVYGDFRTEQTCEQALESVVRALKRIGALGPGLERHAALVRAFMSAAELAQGVADADFEARGVDAPSNRQTAANALLMSIAEQIAVSWDTGLRADIFPEIDVDHLRESLAPAGLITTSRAEGYDFYALYPELYVEAARRSGLPAKTVVIGIRSIGLGLAALIAAALGAKPPKSFRPVGHPFRRELRAETILVAEALSDPAAPVAIVDEGPGLSGSSFGAVVEWLQSLGVAASRIHLFPSHEGGPGPEAAEQYRGAWAHSARHCAGFDEVIGDSTHPSRSLRSWIGDLLGTDGFELTDFFGGAWRKIVYADPAQWPSCDPRQERRKYLVSSGADWWLARFAGLGDTGEHKLALARTLHEGGFTSEPVGLCHGFLVERWVRGTPLPLSGFDKARLIDWLGSYLGYRARHCVASQQGASLGELTEMAGHNAELALAGDFAMRLRRWFESRPVGPCRLTPVETDSRLHAWEFLVTPAGKLVKTDALDHAAAHDLVGCQDIAWDIAAAGIEHDLSSGELESLRIAVEAGSGREVDPRLVAFYTPCYLAFQIGLWTFATAGPDWEKSRQFALRERYMAKLGALLL</sequence>
<dbReference type="EMBL" id="JAGWCR010000001">
    <property type="protein sequence ID" value="MBS3647553.1"/>
    <property type="molecule type" value="Genomic_DNA"/>
</dbReference>
<gene>
    <name evidence="1" type="ORF">KEU06_02790</name>
</gene>
<organism evidence="1 2">
    <name type="scientific">Pseudaminobacter soli</name>
    <name type="common">ex Zhang et al. 2022</name>
    <dbReference type="NCBI Taxonomy" id="2831468"/>
    <lineage>
        <taxon>Bacteria</taxon>
        <taxon>Pseudomonadati</taxon>
        <taxon>Pseudomonadota</taxon>
        <taxon>Alphaproteobacteria</taxon>
        <taxon>Hyphomicrobiales</taxon>
        <taxon>Phyllobacteriaceae</taxon>
        <taxon>Pseudaminobacter</taxon>
    </lineage>
</organism>
<accession>A0A942I1S2</accession>
<reference evidence="1" key="1">
    <citation type="submission" date="2021-04" db="EMBL/GenBank/DDBJ databases">
        <title>Pseudaminobacter soli sp. nov., isolated from paddy soil contaminated by heavy metals.</title>
        <authorList>
            <person name="Zhang K."/>
        </authorList>
    </citation>
    <scope>NUCLEOTIDE SEQUENCE</scope>
    <source>
        <strain evidence="1">19-2017</strain>
    </source>
</reference>
<protein>
    <submittedName>
        <fullName evidence="1">Uncharacterized protein</fullName>
    </submittedName>
</protein>
<evidence type="ECO:0000313" key="1">
    <source>
        <dbReference type="EMBL" id="MBS3647553.1"/>
    </source>
</evidence>
<keyword evidence="2" id="KW-1185">Reference proteome</keyword>
<dbReference type="Proteomes" id="UP000680348">
    <property type="component" value="Unassembled WGS sequence"/>
</dbReference>